<dbReference type="FunFam" id="3.30.830.10:FF:000039">
    <property type="entry name" value="Ubiquinol-cytochrome c reductase core subunit 2"/>
    <property type="match status" value="1"/>
</dbReference>
<dbReference type="SUPFAM" id="SSF48690">
    <property type="entry name" value="Epsilon subunit of mitochondrial F1F0-ATP synthase"/>
    <property type="match status" value="1"/>
</dbReference>
<dbReference type="InterPro" id="IPR007863">
    <property type="entry name" value="Peptidase_M16_C"/>
</dbReference>
<evidence type="ECO:0000256" key="12">
    <source>
        <dbReference type="ARBA" id="ARBA00041372"/>
    </source>
</evidence>
<evidence type="ECO:0000256" key="8">
    <source>
        <dbReference type="ARBA" id="ARBA00023128"/>
    </source>
</evidence>
<evidence type="ECO:0000313" key="15">
    <source>
        <dbReference type="EMBL" id="QBZ60995.1"/>
    </source>
</evidence>
<proteinExistence type="inferred from homology"/>
<dbReference type="GO" id="GO:0005743">
    <property type="term" value="C:mitochondrial inner membrane"/>
    <property type="evidence" value="ECO:0007669"/>
    <property type="project" value="UniProtKB-SubCell"/>
</dbReference>
<evidence type="ECO:0000256" key="7">
    <source>
        <dbReference type="ARBA" id="ARBA00022982"/>
    </source>
</evidence>
<keyword evidence="8" id="KW-0496">Mitochondrion</keyword>
<name>A0A4P7NGC9_PYROR</name>
<keyword evidence="7" id="KW-0249">Electron transport</keyword>
<evidence type="ECO:0000256" key="4">
    <source>
        <dbReference type="ARBA" id="ARBA00022660"/>
    </source>
</evidence>
<dbReference type="FunFam" id="1.10.1620.20:FF:000003">
    <property type="entry name" value="Mitochondrial ATP synthase epsilon chain domain-containing protein"/>
    <property type="match status" value="1"/>
</dbReference>
<evidence type="ECO:0000256" key="10">
    <source>
        <dbReference type="ARBA" id="ARBA00038146"/>
    </source>
</evidence>
<dbReference type="Pfam" id="PF05193">
    <property type="entry name" value="Peptidase_M16_C"/>
    <property type="match status" value="1"/>
</dbReference>
<dbReference type="GO" id="GO:0045259">
    <property type="term" value="C:proton-transporting ATP synthase complex"/>
    <property type="evidence" value="ECO:0007669"/>
    <property type="project" value="InterPro"/>
</dbReference>
<comment type="similarity">
    <text evidence="10">Belongs to the peptidase M16 family. UQCRC2/QCR2 subfamily.</text>
</comment>
<feature type="domain" description="Peptidase M16 C-terminal" evidence="14">
    <location>
        <begin position="210"/>
        <end position="382"/>
    </location>
</feature>
<dbReference type="InterPro" id="IPR011765">
    <property type="entry name" value="Pept_M16_N"/>
</dbReference>
<dbReference type="Pfam" id="PF00675">
    <property type="entry name" value="Peptidase_M16"/>
    <property type="match status" value="1"/>
</dbReference>
<evidence type="ECO:0000259" key="13">
    <source>
        <dbReference type="Pfam" id="PF00675"/>
    </source>
</evidence>
<evidence type="ECO:0000259" key="14">
    <source>
        <dbReference type="Pfam" id="PF05193"/>
    </source>
</evidence>
<dbReference type="SUPFAM" id="SSF63411">
    <property type="entry name" value="LuxS/MPP-like metallohydrolase"/>
    <property type="match status" value="2"/>
</dbReference>
<dbReference type="Gene3D" id="3.30.830.10">
    <property type="entry name" value="Metalloenzyme, LuxS/M16 peptidase-like"/>
    <property type="match status" value="2"/>
</dbReference>
<evidence type="ECO:0000256" key="6">
    <source>
        <dbReference type="ARBA" id="ARBA00022946"/>
    </source>
</evidence>
<dbReference type="Proteomes" id="UP000294847">
    <property type="component" value="Chromosome 4"/>
</dbReference>
<protein>
    <recommendedName>
        <fullName evidence="11">Cytochrome b-c1 complex subunit 2, mitochondrial</fullName>
    </recommendedName>
    <alternativeName>
        <fullName evidence="12">Core protein II</fullName>
    </alternativeName>
</protein>
<dbReference type="EMBL" id="CP034207">
    <property type="protein sequence ID" value="QBZ60995.1"/>
    <property type="molecule type" value="Genomic_DNA"/>
</dbReference>
<evidence type="ECO:0000256" key="11">
    <source>
        <dbReference type="ARBA" id="ARBA00040751"/>
    </source>
</evidence>
<dbReference type="Gene3D" id="1.10.1620.20">
    <property type="entry name" value="ATP synthase, F1 complex, epsilon subunit superfamily, mitochondrial"/>
    <property type="match status" value="1"/>
</dbReference>
<dbReference type="PANTHER" id="PTHR11851">
    <property type="entry name" value="METALLOPROTEASE"/>
    <property type="match status" value="1"/>
</dbReference>
<evidence type="ECO:0000256" key="2">
    <source>
        <dbReference type="ARBA" id="ARBA00009502"/>
    </source>
</evidence>
<keyword evidence="6" id="KW-0809">Transit peptide</keyword>
<accession>A0A4P7NGC9</accession>
<evidence type="ECO:0000256" key="9">
    <source>
        <dbReference type="ARBA" id="ARBA00023136"/>
    </source>
</evidence>
<keyword evidence="3" id="KW-0813">Transport</keyword>
<organism evidence="15 16">
    <name type="scientific">Pyricularia oryzae</name>
    <name type="common">Rice blast fungus</name>
    <name type="synonym">Magnaporthe oryzae</name>
    <dbReference type="NCBI Taxonomy" id="318829"/>
    <lineage>
        <taxon>Eukaryota</taxon>
        <taxon>Fungi</taxon>
        <taxon>Dikarya</taxon>
        <taxon>Ascomycota</taxon>
        <taxon>Pezizomycotina</taxon>
        <taxon>Sordariomycetes</taxon>
        <taxon>Sordariomycetidae</taxon>
        <taxon>Magnaporthales</taxon>
        <taxon>Pyriculariaceae</taxon>
        <taxon>Pyricularia</taxon>
    </lineage>
</organism>
<comment type="similarity">
    <text evidence="2">Belongs to the eukaryotic ATPase epsilon family.</text>
</comment>
<evidence type="ECO:0000256" key="5">
    <source>
        <dbReference type="ARBA" id="ARBA00022792"/>
    </source>
</evidence>
<dbReference type="InterPro" id="IPR006721">
    <property type="entry name" value="ATP_synth_F1_esu_mt"/>
</dbReference>
<gene>
    <name evidence="15" type="ORF">PoMZ_07940</name>
</gene>
<keyword evidence="4" id="KW-0679">Respiratory chain</keyword>
<comment type="subcellular location">
    <subcellularLocation>
        <location evidence="1">Mitochondrion inner membrane</location>
        <topology evidence="1">Peripheral membrane protein</topology>
        <orientation evidence="1">Matrix side</orientation>
    </subcellularLocation>
</comment>
<feature type="domain" description="Peptidase M16 N-terminal" evidence="13">
    <location>
        <begin position="54"/>
        <end position="168"/>
    </location>
</feature>
<dbReference type="InterPro" id="IPR050361">
    <property type="entry name" value="MPP/UQCRC_Complex"/>
</dbReference>
<dbReference type="CDD" id="cd12153">
    <property type="entry name" value="F1-ATPase_epsilon"/>
    <property type="match status" value="1"/>
</dbReference>
<sequence>MISRSAIKRGSQLALRRPVCAHVAQTRGFASPAPGATGTGSASYEPTSIAGLKVASKDAHGPTTKIALVVKAGTRYQPQPGLTVGLEEFAFKNTNKRSALRITRETELLGGQLKAYHTREAVVLEAAFLRDDLPYFVELLGEVANETRYTTHELHEEVEQTIHLAQEKLAHDSLAQAVDGAHAVAFHTGLGAPVLPSTSTPLSKYMNEHSVAAFAGAAYTKSNVALVADGASQSGLQQWVDSFFKDLPSQSSSEISLLSNKSTYHGGEHRAELPGKSSYVIAFPSASIAESKPEIAVIEALLGGNPSLSWSTGFTLLSKAAANAPGANAVAKNLSYSDAGLLTIQITGAAPAVRKLAEESVKALKAIAEGGVAQEDLTKAIAKAKFNALTAHELTGAGIVAAGTSIIHGAELFQAAQTIKNLETVTAEKIKTAAKAIIDGKASVSAVGDLHVLPFAADLGLKRSLFTWFIRPIHDGQPLNTAVQFPPTRQKTSITSFKMTFAWKAAGITYNRYLAIAGRAVRRSLKEDKRIAAERRGEMELRFAKWNNGKQGEVQNLAEANNAAAAGSSSS</sequence>
<evidence type="ECO:0000313" key="16">
    <source>
        <dbReference type="Proteomes" id="UP000294847"/>
    </source>
</evidence>
<dbReference type="AlphaFoldDB" id="A0A4P7NGC9"/>
<dbReference type="InterPro" id="IPR011249">
    <property type="entry name" value="Metalloenz_LuxS/M16"/>
</dbReference>
<dbReference type="GO" id="GO:0046933">
    <property type="term" value="F:proton-transporting ATP synthase activity, rotational mechanism"/>
    <property type="evidence" value="ECO:0007669"/>
    <property type="project" value="InterPro"/>
</dbReference>
<dbReference type="Pfam" id="PF04627">
    <property type="entry name" value="ATP-synt_Eps"/>
    <property type="match status" value="1"/>
</dbReference>
<dbReference type="GO" id="GO:0046872">
    <property type="term" value="F:metal ion binding"/>
    <property type="evidence" value="ECO:0007669"/>
    <property type="project" value="InterPro"/>
</dbReference>
<dbReference type="PANTHER" id="PTHR11851:SF209">
    <property type="entry name" value="CYTOCHROME B-C1 COMPLEX SUBUNIT 2, MITOCHONDRIAL"/>
    <property type="match status" value="1"/>
</dbReference>
<reference evidence="15 16" key="1">
    <citation type="journal article" date="2019" name="Mol. Biol. Evol.">
        <title>Blast fungal genomes show frequent chromosomal changes, gene gains and losses, and effector gene turnover.</title>
        <authorList>
            <person name="Gomez Luciano L.B."/>
            <person name="Jason Tsai I."/>
            <person name="Chuma I."/>
            <person name="Tosa Y."/>
            <person name="Chen Y.H."/>
            <person name="Li J.Y."/>
            <person name="Li M.Y."/>
            <person name="Jade Lu M.Y."/>
            <person name="Nakayashiki H."/>
            <person name="Li W.H."/>
        </authorList>
    </citation>
    <scope>NUCLEOTIDE SEQUENCE [LARGE SCALE GENOMIC DNA]</scope>
    <source>
        <strain evidence="15">MZ5-1-6</strain>
    </source>
</reference>
<evidence type="ECO:0000256" key="3">
    <source>
        <dbReference type="ARBA" id="ARBA00022448"/>
    </source>
</evidence>
<dbReference type="FunFam" id="3.30.830.10:FF:000021">
    <property type="entry name" value="Cytochrome b-c1 complex subunit 2"/>
    <property type="match status" value="1"/>
</dbReference>
<keyword evidence="5" id="KW-0999">Mitochondrion inner membrane</keyword>
<evidence type="ECO:0000256" key="1">
    <source>
        <dbReference type="ARBA" id="ARBA00004443"/>
    </source>
</evidence>
<dbReference type="InterPro" id="IPR036742">
    <property type="entry name" value="ATP_synth_F1_esu_sf_mt"/>
</dbReference>
<keyword evidence="9" id="KW-0472">Membrane</keyword>